<sequence>MHRFALAKKTIPQWNGKLSRSSWNAADRLLVRNFGLSSSISTQRISIRWNAQRDFSGSLSSSNKMKEAKNASHSKLIHEKLKVATRAPPHAFKLITERDRLLVQATSMLQRLKINLKWTLTRSMKPFNSDDISAFISWVLVSNVILIILGTTTFASLIIYLVNTVLAQEYVATQVGNLLTKNSSVSVVFENAIVPNWSSGKICFNKVFVSRRPKLSHSFTKGSQNEAAERAKLAITEQLLVSREDFDDGNYAQFDLTMEKVEISLSFNKWINGRGILDEVTINGLRGVVDRTHVIWKENDDARNYLNVHQPGDFEISRFEMNDVLFTLYQPNGFRPFQVSIFNCELPQLRKHWLFFDFLNANNISGTYDNSLFSIHRKYKADDSQMNKSSPWKKVTRMRVDNLNIDHLNAGIEGPFGWITEGQVDMIGDILLPDKDPDASQMSEMFTVIGQRLLKEARRHSSILLPEPFQLPQQKNIDPQQYFIMDYFLRLHNVTAEVPLFDNALSYINSALIRPIVGYINSRRTYIPIRCQVVKDLSDFEGSWTIYDCKLMDDLSAEVYDAFADYVADDDRKSLRLKRIGFWSLQLMAQLVLLSLGSIA</sequence>
<proteinExistence type="inferred from homology"/>
<dbReference type="GO" id="GO:0007005">
    <property type="term" value="P:mitochondrion organization"/>
    <property type="evidence" value="ECO:0007669"/>
    <property type="project" value="EnsemblFungi"/>
</dbReference>
<evidence type="ECO:0000256" key="8">
    <source>
        <dbReference type="ARBA" id="ARBA00023136"/>
    </source>
</evidence>
<keyword evidence="4" id="KW-0999">Mitochondrion inner membrane</keyword>
<gene>
    <name evidence="11" type="ORF">LADA_0A07910G</name>
</gene>
<dbReference type="Proteomes" id="UP000190274">
    <property type="component" value="Chromosome A"/>
</dbReference>
<evidence type="ECO:0000256" key="7">
    <source>
        <dbReference type="ARBA" id="ARBA00023128"/>
    </source>
</evidence>
<dbReference type="AlphaFoldDB" id="A0A1G4IPZ0"/>
<dbReference type="GO" id="GO:0006873">
    <property type="term" value="P:intracellular monoatomic ion homeostasis"/>
    <property type="evidence" value="ECO:0007669"/>
    <property type="project" value="EnsemblFungi"/>
</dbReference>
<evidence type="ECO:0000313" key="12">
    <source>
        <dbReference type="Proteomes" id="UP000190274"/>
    </source>
</evidence>
<dbReference type="OrthoDB" id="17678at2759"/>
<keyword evidence="7" id="KW-0496">Mitochondrion</keyword>
<keyword evidence="8 10" id="KW-0472">Membrane</keyword>
<dbReference type="PANTHER" id="PTHR31068">
    <property type="entry name" value="MITOCHONDRIAL DISTRIBUTION AND MORPHOLOGY PROTEIN 31"/>
    <property type="match status" value="1"/>
</dbReference>
<feature type="transmembrane region" description="Helical" evidence="10">
    <location>
        <begin position="135"/>
        <end position="162"/>
    </location>
</feature>
<protein>
    <submittedName>
        <fullName evidence="11">LADA_0A07910g1_1</fullName>
    </submittedName>
</protein>
<evidence type="ECO:0000256" key="9">
    <source>
        <dbReference type="ARBA" id="ARBA00025191"/>
    </source>
</evidence>
<evidence type="ECO:0000256" key="4">
    <source>
        <dbReference type="ARBA" id="ARBA00022792"/>
    </source>
</evidence>
<reference evidence="11 12" key="1">
    <citation type="submission" date="2016-03" db="EMBL/GenBank/DDBJ databases">
        <authorList>
            <person name="Devillers H."/>
        </authorList>
    </citation>
    <scope>NUCLEOTIDE SEQUENCE [LARGE SCALE GENOMIC DNA]</scope>
    <source>
        <strain evidence="11">CBS 10888</strain>
    </source>
</reference>
<dbReference type="GO" id="GO:0005743">
    <property type="term" value="C:mitochondrial inner membrane"/>
    <property type="evidence" value="ECO:0007669"/>
    <property type="project" value="UniProtKB-SubCell"/>
</dbReference>
<evidence type="ECO:0000256" key="10">
    <source>
        <dbReference type="SAM" id="Phobius"/>
    </source>
</evidence>
<comment type="function">
    <text evidence="9">Involved in the organization of the mitochondrial membranes and the global structure of the mitochondria. Also required for mitochondrial distribution and mobility as well as for the maintenance of mitochondrial DNA nucleoids structures.</text>
</comment>
<evidence type="ECO:0000256" key="5">
    <source>
        <dbReference type="ARBA" id="ARBA00022946"/>
    </source>
</evidence>
<keyword evidence="5" id="KW-0809">Transit peptide</keyword>
<keyword evidence="3 10" id="KW-0812">Transmembrane</keyword>
<evidence type="ECO:0000313" key="11">
    <source>
        <dbReference type="EMBL" id="SCU78825.1"/>
    </source>
</evidence>
<evidence type="ECO:0000256" key="1">
    <source>
        <dbReference type="ARBA" id="ARBA00004448"/>
    </source>
</evidence>
<dbReference type="PANTHER" id="PTHR31068:SF0">
    <property type="entry name" value="MITOCHONDRIAL DISTRIBUTION AND MORPHOLOGY PROTEIN 31"/>
    <property type="match status" value="1"/>
</dbReference>
<dbReference type="Pfam" id="PF08118">
    <property type="entry name" value="MDM31_MDM32"/>
    <property type="match status" value="1"/>
</dbReference>
<keyword evidence="12" id="KW-1185">Reference proteome</keyword>
<organism evidence="11 12">
    <name type="scientific">Lachancea dasiensis</name>
    <dbReference type="NCBI Taxonomy" id="1072105"/>
    <lineage>
        <taxon>Eukaryota</taxon>
        <taxon>Fungi</taxon>
        <taxon>Dikarya</taxon>
        <taxon>Ascomycota</taxon>
        <taxon>Saccharomycotina</taxon>
        <taxon>Saccharomycetes</taxon>
        <taxon>Saccharomycetales</taxon>
        <taxon>Saccharomycetaceae</taxon>
        <taxon>Lachancea</taxon>
    </lineage>
</organism>
<evidence type="ECO:0000256" key="6">
    <source>
        <dbReference type="ARBA" id="ARBA00022989"/>
    </source>
</evidence>
<accession>A0A1G4IPZ0</accession>
<dbReference type="GO" id="GO:0000001">
    <property type="term" value="P:mitochondrion inheritance"/>
    <property type="evidence" value="ECO:0007669"/>
    <property type="project" value="EnsemblFungi"/>
</dbReference>
<comment type="similarity">
    <text evidence="2">Belongs to the MDM31/MDM32 family.</text>
</comment>
<name>A0A1G4IPZ0_9SACH</name>
<dbReference type="EMBL" id="LT598460">
    <property type="protein sequence ID" value="SCU78825.1"/>
    <property type="molecule type" value="Genomic_DNA"/>
</dbReference>
<evidence type="ECO:0000256" key="3">
    <source>
        <dbReference type="ARBA" id="ARBA00022692"/>
    </source>
</evidence>
<comment type="subcellular location">
    <subcellularLocation>
        <location evidence="1">Mitochondrion inner membrane</location>
        <topology evidence="1">Multi-pass membrane protein</topology>
    </subcellularLocation>
</comment>
<dbReference type="GO" id="GO:1900208">
    <property type="term" value="P:regulation of cardiolipin metabolic process"/>
    <property type="evidence" value="ECO:0007669"/>
    <property type="project" value="EnsemblFungi"/>
</dbReference>
<evidence type="ECO:0000256" key="2">
    <source>
        <dbReference type="ARBA" id="ARBA00005687"/>
    </source>
</evidence>
<keyword evidence="6 10" id="KW-1133">Transmembrane helix</keyword>
<dbReference type="InterPro" id="IPR012571">
    <property type="entry name" value="Mdm31/Mdm32"/>
</dbReference>